<organism evidence="1 2">
    <name type="scientific">Dreissena polymorpha</name>
    <name type="common">Zebra mussel</name>
    <name type="synonym">Mytilus polymorpha</name>
    <dbReference type="NCBI Taxonomy" id="45954"/>
    <lineage>
        <taxon>Eukaryota</taxon>
        <taxon>Metazoa</taxon>
        <taxon>Spiralia</taxon>
        <taxon>Lophotrochozoa</taxon>
        <taxon>Mollusca</taxon>
        <taxon>Bivalvia</taxon>
        <taxon>Autobranchia</taxon>
        <taxon>Heteroconchia</taxon>
        <taxon>Euheterodonta</taxon>
        <taxon>Imparidentia</taxon>
        <taxon>Neoheterodontei</taxon>
        <taxon>Myida</taxon>
        <taxon>Dreissenoidea</taxon>
        <taxon>Dreissenidae</taxon>
        <taxon>Dreissena</taxon>
    </lineage>
</organism>
<reference evidence="1" key="1">
    <citation type="journal article" date="2019" name="bioRxiv">
        <title>The Genome of the Zebra Mussel, Dreissena polymorpha: A Resource for Invasive Species Research.</title>
        <authorList>
            <person name="McCartney M.A."/>
            <person name="Auch B."/>
            <person name="Kono T."/>
            <person name="Mallez S."/>
            <person name="Zhang Y."/>
            <person name="Obille A."/>
            <person name="Becker A."/>
            <person name="Abrahante J.E."/>
            <person name="Garbe J."/>
            <person name="Badalamenti J.P."/>
            <person name="Herman A."/>
            <person name="Mangelson H."/>
            <person name="Liachko I."/>
            <person name="Sullivan S."/>
            <person name="Sone E.D."/>
            <person name="Koren S."/>
            <person name="Silverstein K.A.T."/>
            <person name="Beckman K.B."/>
            <person name="Gohl D.M."/>
        </authorList>
    </citation>
    <scope>NUCLEOTIDE SEQUENCE</scope>
    <source>
        <strain evidence="1">Duluth1</strain>
        <tissue evidence="1">Whole animal</tissue>
    </source>
</reference>
<sequence>MQEANDEWIEEEFIKINKDVTAGNSKNAYSNSKTLIPDRGWRWKFVHTKGRGGVGSAQSEGMKISRSGNFPFELIKP</sequence>
<dbReference type="AlphaFoldDB" id="A0A9D4MZ89"/>
<evidence type="ECO:0000313" key="2">
    <source>
        <dbReference type="Proteomes" id="UP000828390"/>
    </source>
</evidence>
<reference evidence="1" key="2">
    <citation type="submission" date="2020-11" db="EMBL/GenBank/DDBJ databases">
        <authorList>
            <person name="McCartney M.A."/>
            <person name="Auch B."/>
            <person name="Kono T."/>
            <person name="Mallez S."/>
            <person name="Becker A."/>
            <person name="Gohl D.M."/>
            <person name="Silverstein K.A.T."/>
            <person name="Koren S."/>
            <person name="Bechman K.B."/>
            <person name="Herman A."/>
            <person name="Abrahante J.E."/>
            <person name="Garbe J."/>
        </authorList>
    </citation>
    <scope>NUCLEOTIDE SEQUENCE</scope>
    <source>
        <strain evidence="1">Duluth1</strain>
        <tissue evidence="1">Whole animal</tissue>
    </source>
</reference>
<protein>
    <submittedName>
        <fullName evidence="1">Uncharacterized protein</fullName>
    </submittedName>
</protein>
<gene>
    <name evidence="1" type="ORF">DPMN_010726</name>
</gene>
<dbReference type="EMBL" id="JAIWYP010000001">
    <property type="protein sequence ID" value="KAH3886713.1"/>
    <property type="molecule type" value="Genomic_DNA"/>
</dbReference>
<evidence type="ECO:0000313" key="1">
    <source>
        <dbReference type="EMBL" id="KAH3886713.1"/>
    </source>
</evidence>
<keyword evidence="2" id="KW-1185">Reference proteome</keyword>
<proteinExistence type="predicted"/>
<accession>A0A9D4MZ89</accession>
<name>A0A9D4MZ89_DREPO</name>
<comment type="caution">
    <text evidence="1">The sequence shown here is derived from an EMBL/GenBank/DDBJ whole genome shotgun (WGS) entry which is preliminary data.</text>
</comment>
<dbReference type="Proteomes" id="UP000828390">
    <property type="component" value="Unassembled WGS sequence"/>
</dbReference>